<dbReference type="PANTHER" id="PTHR21621:SF0">
    <property type="entry name" value="BETA-CITRYLGLUTAMATE SYNTHASE B-RELATED"/>
    <property type="match status" value="1"/>
</dbReference>
<keyword evidence="4" id="KW-1185">Reference proteome</keyword>
<dbReference type="GO" id="GO:0018169">
    <property type="term" value="F:ribosomal S6-glutamic acid ligase activity"/>
    <property type="evidence" value="ECO:0007669"/>
    <property type="project" value="TreeGrafter"/>
</dbReference>
<dbReference type="InterPro" id="IPR025839">
    <property type="entry name" value="RLAN_dom"/>
</dbReference>
<dbReference type="GO" id="GO:0009432">
    <property type="term" value="P:SOS response"/>
    <property type="evidence" value="ECO:0007669"/>
    <property type="project" value="TreeGrafter"/>
</dbReference>
<dbReference type="InterPro" id="IPR013651">
    <property type="entry name" value="ATP-grasp_RimK-type"/>
</dbReference>
<dbReference type="RefSeq" id="WP_282592598.1">
    <property type="nucleotide sequence ID" value="NZ_JAPAAF010000027.1"/>
</dbReference>
<protein>
    <submittedName>
        <fullName evidence="3">RimK family protein</fullName>
    </submittedName>
</protein>
<sequence length="490" mass="56072">MQSTLILLDSFAQWKPYYETESLATAADYLQNEHLSKHPLLVINLCSKLDYHSEGYYCSLLAQARGHKVLPDVDILNRLESGALTRMDDSLQKICYKWMQGRESNDRDFYEVDIYFGTTKEPELNKIARFIFEQFPCPLLRVTFANRSRNQIDSVRLLSLNELDDARQDLFAQALDNFSQKIWRQPRHHKASRFDLAILHDPAEQLPPSNKAALNKFISQAKKLNINAELITEEDTTRLLEFDGLFIRQTTALNHITYHLSQKAWQADMVVIDDPLSIIRCTNKVYLKELLEREGIPTPKSKLIFKNNLASFAEISGFLGTPIILKVPDGSFSIGMHKVGNEQEYVRALELLSEKTSVFLAQEFVPTSFDWRIGIINGEPLYACKYYMARGHWQIYNHQDPGKPKSGAYESVPISKVPKHVVRNAVKAASLIGKGLYGVDLKEVNGRSVVIEVNDNPSIDQGVEDDILGDELYRRILREFATRMEQKGRK</sequence>
<comment type="caution">
    <text evidence="3">The sequence shown here is derived from an EMBL/GenBank/DDBJ whole genome shotgun (WGS) entry which is preliminary data.</text>
</comment>
<evidence type="ECO:0000313" key="4">
    <source>
        <dbReference type="Proteomes" id="UP001163821"/>
    </source>
</evidence>
<dbReference type="AlphaFoldDB" id="A0AA42C9I6"/>
<feature type="domain" description="ATP-grasp" evidence="2">
    <location>
        <begin position="288"/>
        <end position="481"/>
    </location>
</feature>
<name>A0AA42C9I6_9BACT</name>
<keyword evidence="1" id="KW-0547">Nucleotide-binding</keyword>
<dbReference type="PROSITE" id="PS50975">
    <property type="entry name" value="ATP_GRASP"/>
    <property type="match status" value="1"/>
</dbReference>
<organism evidence="3 4">
    <name type="scientific">Gaoshiqia sediminis</name>
    <dbReference type="NCBI Taxonomy" id="2986998"/>
    <lineage>
        <taxon>Bacteria</taxon>
        <taxon>Pseudomonadati</taxon>
        <taxon>Bacteroidota</taxon>
        <taxon>Bacteroidia</taxon>
        <taxon>Marinilabiliales</taxon>
        <taxon>Prolixibacteraceae</taxon>
        <taxon>Gaoshiqia</taxon>
    </lineage>
</organism>
<dbReference type="InterPro" id="IPR011761">
    <property type="entry name" value="ATP-grasp"/>
</dbReference>
<dbReference type="GO" id="GO:0005524">
    <property type="term" value="F:ATP binding"/>
    <property type="evidence" value="ECO:0007669"/>
    <property type="project" value="UniProtKB-UniRule"/>
</dbReference>
<dbReference type="GO" id="GO:0046872">
    <property type="term" value="F:metal ion binding"/>
    <property type="evidence" value="ECO:0007669"/>
    <property type="project" value="InterPro"/>
</dbReference>
<dbReference type="Pfam" id="PF14401">
    <property type="entry name" value="RLAN"/>
    <property type="match status" value="1"/>
</dbReference>
<gene>
    <name evidence="3" type="ORF">N2K84_14780</name>
</gene>
<dbReference type="InterPro" id="IPR013815">
    <property type="entry name" value="ATP_grasp_subdomain_1"/>
</dbReference>
<evidence type="ECO:0000259" key="2">
    <source>
        <dbReference type="PROSITE" id="PS50975"/>
    </source>
</evidence>
<dbReference type="SUPFAM" id="SSF56059">
    <property type="entry name" value="Glutathione synthetase ATP-binding domain-like"/>
    <property type="match status" value="1"/>
</dbReference>
<dbReference type="Gene3D" id="3.30.1490.20">
    <property type="entry name" value="ATP-grasp fold, A domain"/>
    <property type="match status" value="1"/>
</dbReference>
<proteinExistence type="predicted"/>
<evidence type="ECO:0000256" key="1">
    <source>
        <dbReference type="PROSITE-ProRule" id="PRU00409"/>
    </source>
</evidence>
<reference evidence="3" key="1">
    <citation type="submission" date="2022-10" db="EMBL/GenBank/DDBJ databases">
        <title>Gaoshiqiia sediminis gen. nov., sp. nov., isolated from coastal sediment.</title>
        <authorList>
            <person name="Yu W.X."/>
            <person name="Mu D.S."/>
            <person name="Du J.Z."/>
            <person name="Liang Y.Q."/>
        </authorList>
    </citation>
    <scope>NUCLEOTIDE SEQUENCE</scope>
    <source>
        <strain evidence="3">A06</strain>
    </source>
</reference>
<dbReference type="Gene3D" id="3.30.470.20">
    <property type="entry name" value="ATP-grasp fold, B domain"/>
    <property type="match status" value="1"/>
</dbReference>
<dbReference type="GO" id="GO:0005737">
    <property type="term" value="C:cytoplasm"/>
    <property type="evidence" value="ECO:0007669"/>
    <property type="project" value="TreeGrafter"/>
</dbReference>
<dbReference type="EMBL" id="JAPAAF010000027">
    <property type="protein sequence ID" value="MCW0484006.1"/>
    <property type="molecule type" value="Genomic_DNA"/>
</dbReference>
<dbReference type="Proteomes" id="UP001163821">
    <property type="component" value="Unassembled WGS sequence"/>
</dbReference>
<accession>A0AA42C9I6</accession>
<keyword evidence="1" id="KW-0067">ATP-binding</keyword>
<dbReference type="PANTHER" id="PTHR21621">
    <property type="entry name" value="RIBOSOMAL PROTEIN S6 MODIFICATION PROTEIN"/>
    <property type="match status" value="1"/>
</dbReference>
<evidence type="ECO:0000313" key="3">
    <source>
        <dbReference type="EMBL" id="MCW0484006.1"/>
    </source>
</evidence>
<dbReference type="Pfam" id="PF08443">
    <property type="entry name" value="RimK"/>
    <property type="match status" value="1"/>
</dbReference>